<comment type="similarity">
    <text evidence="5">Belongs to the HIPP family.</text>
</comment>
<evidence type="ECO:0000256" key="1">
    <source>
        <dbReference type="ARBA" id="ARBA00022481"/>
    </source>
</evidence>
<evidence type="ECO:0000256" key="5">
    <source>
        <dbReference type="ARBA" id="ARBA00024045"/>
    </source>
</evidence>
<keyword evidence="1" id="KW-0488">Methylation</keyword>
<proteinExistence type="inferred from homology"/>
<dbReference type="GeneID" id="110754526"/>
<organism evidence="6 7">
    <name type="scientific">Prunus avium</name>
    <name type="common">Cherry</name>
    <name type="synonym">Cerasus avium</name>
    <dbReference type="NCBI Taxonomy" id="42229"/>
    <lineage>
        <taxon>Eukaryota</taxon>
        <taxon>Viridiplantae</taxon>
        <taxon>Streptophyta</taxon>
        <taxon>Embryophyta</taxon>
        <taxon>Tracheophyta</taxon>
        <taxon>Spermatophyta</taxon>
        <taxon>Magnoliopsida</taxon>
        <taxon>eudicotyledons</taxon>
        <taxon>Gunneridae</taxon>
        <taxon>Pentapetalae</taxon>
        <taxon>rosids</taxon>
        <taxon>fabids</taxon>
        <taxon>Rosales</taxon>
        <taxon>Rosaceae</taxon>
        <taxon>Amygdaloideae</taxon>
        <taxon>Amygdaleae</taxon>
        <taxon>Prunus</taxon>
    </lineage>
</organism>
<evidence type="ECO:0000313" key="6">
    <source>
        <dbReference type="Proteomes" id="UP000515124"/>
    </source>
</evidence>
<keyword evidence="2" id="KW-0479">Metal-binding</keyword>
<dbReference type="PANTHER" id="PTHR45868">
    <property type="entry name" value="HEAVY METAL-ASSOCIATED ISOPRENYLATED PLANT PROTEIN 33-RELATED"/>
    <property type="match status" value="1"/>
</dbReference>
<dbReference type="InterPro" id="IPR036163">
    <property type="entry name" value="HMA_dom_sf"/>
</dbReference>
<dbReference type="Proteomes" id="UP000515124">
    <property type="component" value="Unplaced"/>
</dbReference>
<dbReference type="PANTHER" id="PTHR45868:SF53">
    <property type="entry name" value="HYDROXYPROLINE-RICH GLYCOPROTEIN FAMILY PROTEIN"/>
    <property type="match status" value="1"/>
</dbReference>
<keyword evidence="6" id="KW-1185">Reference proteome</keyword>
<accession>A0A6P5SCK4</accession>
<protein>
    <submittedName>
        <fullName evidence="7">Heavy metal-associated isoprenylated plant protein 34-like</fullName>
    </submittedName>
</protein>
<dbReference type="GO" id="GO:0046872">
    <property type="term" value="F:metal ion binding"/>
    <property type="evidence" value="ECO:0007669"/>
    <property type="project" value="UniProtKB-KW"/>
</dbReference>
<reference evidence="7" key="1">
    <citation type="submission" date="2025-08" db="UniProtKB">
        <authorList>
            <consortium name="RefSeq"/>
        </authorList>
    </citation>
    <scope>IDENTIFICATION</scope>
</reference>
<evidence type="ECO:0000313" key="7">
    <source>
        <dbReference type="RefSeq" id="XP_021811286.1"/>
    </source>
</evidence>
<keyword evidence="3" id="KW-0449">Lipoprotein</keyword>
<dbReference type="AlphaFoldDB" id="A0A6P5SCK4"/>
<keyword evidence="4" id="KW-0636">Prenylation</keyword>
<evidence type="ECO:0000256" key="2">
    <source>
        <dbReference type="ARBA" id="ARBA00022723"/>
    </source>
</evidence>
<evidence type="ECO:0000256" key="4">
    <source>
        <dbReference type="ARBA" id="ARBA00023289"/>
    </source>
</evidence>
<name>A0A6P5SCK4_PRUAV</name>
<dbReference type="KEGG" id="pavi:110754526"/>
<sequence>MAQKWGDIQRLIVMLNTCVLKVNIKCEACRTKIYDVLQNIYGFYKIDTDAEKGTVKVAELKSLTFDGEVRDNYDYFGQGGYGYGYGHGHGHGYNPYAVPPYYPCPPFGGFDHYDPSRLIMVPLSLPLPLPSPRRFHSNLSHYNYNHNHNQCHHNHQHFH</sequence>
<dbReference type="SUPFAM" id="SSF55008">
    <property type="entry name" value="HMA, heavy metal-associated domain"/>
    <property type="match status" value="1"/>
</dbReference>
<dbReference type="RefSeq" id="XP_021811286.1">
    <property type="nucleotide sequence ID" value="XM_021955594.1"/>
</dbReference>
<evidence type="ECO:0000256" key="3">
    <source>
        <dbReference type="ARBA" id="ARBA00023288"/>
    </source>
</evidence>
<dbReference type="Gene3D" id="3.30.70.100">
    <property type="match status" value="1"/>
</dbReference>
<gene>
    <name evidence="7" type="primary">LOC110754526</name>
</gene>